<evidence type="ECO:0000313" key="2">
    <source>
        <dbReference type="Proteomes" id="UP001056120"/>
    </source>
</evidence>
<organism evidence="1 2">
    <name type="scientific">Smallanthus sonchifolius</name>
    <dbReference type="NCBI Taxonomy" id="185202"/>
    <lineage>
        <taxon>Eukaryota</taxon>
        <taxon>Viridiplantae</taxon>
        <taxon>Streptophyta</taxon>
        <taxon>Embryophyta</taxon>
        <taxon>Tracheophyta</taxon>
        <taxon>Spermatophyta</taxon>
        <taxon>Magnoliopsida</taxon>
        <taxon>eudicotyledons</taxon>
        <taxon>Gunneridae</taxon>
        <taxon>Pentapetalae</taxon>
        <taxon>asterids</taxon>
        <taxon>campanulids</taxon>
        <taxon>Asterales</taxon>
        <taxon>Asteraceae</taxon>
        <taxon>Asteroideae</taxon>
        <taxon>Heliantheae alliance</taxon>
        <taxon>Millerieae</taxon>
        <taxon>Smallanthus</taxon>
    </lineage>
</organism>
<protein>
    <submittedName>
        <fullName evidence="1">Uncharacterized protein</fullName>
    </submittedName>
</protein>
<reference evidence="2" key="1">
    <citation type="journal article" date="2022" name="Mol. Ecol. Resour.">
        <title>The genomes of chicory, endive, great burdock and yacon provide insights into Asteraceae palaeo-polyploidization history and plant inulin production.</title>
        <authorList>
            <person name="Fan W."/>
            <person name="Wang S."/>
            <person name="Wang H."/>
            <person name="Wang A."/>
            <person name="Jiang F."/>
            <person name="Liu H."/>
            <person name="Zhao H."/>
            <person name="Xu D."/>
            <person name="Zhang Y."/>
        </authorList>
    </citation>
    <scope>NUCLEOTIDE SEQUENCE [LARGE SCALE GENOMIC DNA]</scope>
    <source>
        <strain evidence="2">cv. Yunnan</strain>
    </source>
</reference>
<dbReference type="Proteomes" id="UP001056120">
    <property type="component" value="Linkage Group LG06"/>
</dbReference>
<proteinExistence type="predicted"/>
<evidence type="ECO:0000313" key="1">
    <source>
        <dbReference type="EMBL" id="KAI3812861.1"/>
    </source>
</evidence>
<dbReference type="EMBL" id="CM042023">
    <property type="protein sequence ID" value="KAI3812861.1"/>
    <property type="molecule type" value="Genomic_DNA"/>
</dbReference>
<sequence length="249" mass="27822">MVSTDLARNVLGVIGNIISIILFLSTVPTFYRIWKRKSVERFSAVPYLVTFVNCGLWVFYGLPLVHPHNLLVTTTNGAGMLIESVYLFLFIIYSDHKKRIRVLLVLLVEIIFLVVLVVLILTLTHTTKLRSSIVGGISIGGNIMMYASPLPVMKMVITTKSVEYMTFLLSLFCFVNGVCWFAYAFIRFDPFVVIPNGLGALFGLAQLILYATFYKSTQEIIARREGKNDLTLGDVATSTRPISGSLDHV</sequence>
<keyword evidence="2" id="KW-1185">Reference proteome</keyword>
<accession>A0ACB9IZC3</accession>
<comment type="caution">
    <text evidence="1">The sequence shown here is derived from an EMBL/GenBank/DDBJ whole genome shotgun (WGS) entry which is preliminary data.</text>
</comment>
<reference evidence="1 2" key="2">
    <citation type="journal article" date="2022" name="Mol. Ecol. Resour.">
        <title>The genomes of chicory, endive, great burdock and yacon provide insights into Asteraceae paleo-polyploidization history and plant inulin production.</title>
        <authorList>
            <person name="Fan W."/>
            <person name="Wang S."/>
            <person name="Wang H."/>
            <person name="Wang A."/>
            <person name="Jiang F."/>
            <person name="Liu H."/>
            <person name="Zhao H."/>
            <person name="Xu D."/>
            <person name="Zhang Y."/>
        </authorList>
    </citation>
    <scope>NUCLEOTIDE SEQUENCE [LARGE SCALE GENOMIC DNA]</scope>
    <source>
        <strain evidence="2">cv. Yunnan</strain>
        <tissue evidence="1">Leaves</tissue>
    </source>
</reference>
<gene>
    <name evidence="1" type="ORF">L1987_17574</name>
</gene>
<name>A0ACB9IZC3_9ASTR</name>